<gene>
    <name evidence="10" type="ORF">DMP10_04965</name>
</gene>
<evidence type="ECO:0000313" key="11">
    <source>
        <dbReference type="Proteomes" id="UP000278327"/>
    </source>
</evidence>
<keyword evidence="11" id="KW-1185">Reference proteome</keyword>
<sequence length="514" mass="53161">MTVMGKTRGDNLAPAIALGEPGGERSGPGPLLARYVGVAVMFVGLAGLAPLAVLPAYPDEVALAPCFIFPGIGAAMAGYLVYFASPDPAPGARLTRGQAAACTVLVWVLAIAVYALPYVAAGLLSPVQAVFESTSGLTTTGLSVVDVDACPAIFLFHRSLTCYLGGVGLVLILTCVVTQTGGLGVYNAEGHTDHLLPSAAKTARMILLIYNGLIIAGAVAYWAAGMTPFDAINISMCAVPTGGFATHGESIAYWNSLVIEAITIVLMVAGGTNFLLLFLLLRGKLKAFLTHIETPLYFGTIAVMALVVAGFFLGQGVSGDGAEALRQGTFQVVSILTSTGFQTIPSFADLGPALLFLFGLLMLVGAEARSTSGGIKLYRVAVASLGLGHDLHERYGNKRHVTSIKINRFGKRSVLTEVDVAEAQTYVVLYLLLCAAGAFALILCGATLQEAVFDFISCLGSTGVGTGFLGAESGPAPLLIGGAGMLLGRLEIIPLFMGVGTLASMIRKGVRHGR</sequence>
<feature type="transmembrane region" description="Helical" evidence="9">
    <location>
        <begin position="97"/>
        <end position="116"/>
    </location>
</feature>
<evidence type="ECO:0000313" key="10">
    <source>
        <dbReference type="EMBL" id="RNL38273.1"/>
    </source>
</evidence>
<dbReference type="PANTHER" id="PTHR32024:SF2">
    <property type="entry name" value="TRK SYSTEM POTASSIUM UPTAKE PROTEIN TRKG-RELATED"/>
    <property type="match status" value="1"/>
</dbReference>
<dbReference type="GO" id="GO:0005886">
    <property type="term" value="C:plasma membrane"/>
    <property type="evidence" value="ECO:0007669"/>
    <property type="project" value="UniProtKB-SubCell"/>
</dbReference>
<evidence type="ECO:0000256" key="5">
    <source>
        <dbReference type="ARBA" id="ARBA00022692"/>
    </source>
</evidence>
<dbReference type="GO" id="GO:0030001">
    <property type="term" value="P:metal ion transport"/>
    <property type="evidence" value="ECO:0007669"/>
    <property type="project" value="UniProtKB-ARBA"/>
</dbReference>
<evidence type="ECO:0000256" key="9">
    <source>
        <dbReference type="SAM" id="Phobius"/>
    </source>
</evidence>
<feature type="transmembrane region" description="Helical" evidence="9">
    <location>
        <begin position="486"/>
        <end position="506"/>
    </location>
</feature>
<evidence type="ECO:0000256" key="8">
    <source>
        <dbReference type="ARBA" id="ARBA00023136"/>
    </source>
</evidence>
<protein>
    <submittedName>
        <fullName evidence="10">Potassium transporter</fullName>
    </submittedName>
</protein>
<accession>A0A3N0ATS7</accession>
<feature type="transmembrane region" description="Helical" evidence="9">
    <location>
        <begin position="163"/>
        <end position="186"/>
    </location>
</feature>
<evidence type="ECO:0000256" key="2">
    <source>
        <dbReference type="ARBA" id="ARBA00009137"/>
    </source>
</evidence>
<feature type="transmembrane region" description="Helical" evidence="9">
    <location>
        <begin position="257"/>
        <end position="282"/>
    </location>
</feature>
<feature type="transmembrane region" description="Helical" evidence="9">
    <location>
        <begin position="294"/>
        <end position="313"/>
    </location>
</feature>
<keyword evidence="5 9" id="KW-0812">Transmembrane</keyword>
<keyword evidence="3" id="KW-0813">Transport</keyword>
<dbReference type="GO" id="GO:0008324">
    <property type="term" value="F:monoatomic cation transmembrane transporter activity"/>
    <property type="evidence" value="ECO:0007669"/>
    <property type="project" value="InterPro"/>
</dbReference>
<comment type="subcellular location">
    <subcellularLocation>
        <location evidence="1">Cell membrane</location>
        <topology evidence="1">Multi-pass membrane protein</topology>
    </subcellularLocation>
</comment>
<dbReference type="InterPro" id="IPR003445">
    <property type="entry name" value="Cat_transpt"/>
</dbReference>
<dbReference type="Proteomes" id="UP000278327">
    <property type="component" value="Unassembled WGS sequence"/>
</dbReference>
<organism evidence="10 11">
    <name type="scientific">Adlercreutzia equolifaciens subsp. celatus DSM 18785</name>
    <dbReference type="NCBI Taxonomy" id="1121021"/>
    <lineage>
        <taxon>Bacteria</taxon>
        <taxon>Bacillati</taxon>
        <taxon>Actinomycetota</taxon>
        <taxon>Coriobacteriia</taxon>
        <taxon>Eggerthellales</taxon>
        <taxon>Eggerthellaceae</taxon>
        <taxon>Adlercreutzia</taxon>
    </lineage>
</organism>
<feature type="transmembrane region" description="Helical" evidence="9">
    <location>
        <begin position="427"/>
        <end position="448"/>
    </location>
</feature>
<feature type="transmembrane region" description="Helical" evidence="9">
    <location>
        <begin position="35"/>
        <end position="56"/>
    </location>
</feature>
<keyword evidence="8 9" id="KW-0472">Membrane</keyword>
<dbReference type="EMBL" id="QICA01000007">
    <property type="protein sequence ID" value="RNL38273.1"/>
    <property type="molecule type" value="Genomic_DNA"/>
</dbReference>
<comment type="similarity">
    <text evidence="2">Belongs to the TrkH potassium transport family.</text>
</comment>
<dbReference type="PANTHER" id="PTHR32024">
    <property type="entry name" value="TRK SYSTEM POTASSIUM UPTAKE PROTEIN TRKG-RELATED"/>
    <property type="match status" value="1"/>
</dbReference>
<feature type="transmembrane region" description="Helical" evidence="9">
    <location>
        <begin position="350"/>
        <end position="368"/>
    </location>
</feature>
<evidence type="ECO:0000256" key="4">
    <source>
        <dbReference type="ARBA" id="ARBA00022475"/>
    </source>
</evidence>
<evidence type="ECO:0000256" key="1">
    <source>
        <dbReference type="ARBA" id="ARBA00004651"/>
    </source>
</evidence>
<dbReference type="AlphaFoldDB" id="A0A3N0ATS7"/>
<name>A0A3N0ATS7_9ACTN</name>
<reference evidence="10 11" key="1">
    <citation type="journal article" date="2019" name="Microbiol. Resour. Announc.">
        <title>Draft Genome Sequences of Type Strains of Gordonibacter faecihominis, Paraeggerthella hongkongensis, Parvibacter caecicola,Slackia equolifaciens, Slackia faecicanis, and Slackia isoflavoniconvertens.</title>
        <authorList>
            <person name="Danylec N."/>
            <person name="Stoll D.A."/>
            <person name="Dotsch A."/>
            <person name="Huch M."/>
        </authorList>
    </citation>
    <scope>NUCLEOTIDE SEQUENCE [LARGE SCALE GENOMIC DNA]</scope>
    <source>
        <strain evidence="10 11">DSM 18785</strain>
    </source>
</reference>
<evidence type="ECO:0000256" key="3">
    <source>
        <dbReference type="ARBA" id="ARBA00022448"/>
    </source>
</evidence>
<keyword evidence="6 9" id="KW-1133">Transmembrane helix</keyword>
<keyword evidence="7" id="KW-0406">Ion transport</keyword>
<feature type="transmembrane region" description="Helical" evidence="9">
    <location>
        <begin position="207"/>
        <end position="224"/>
    </location>
</feature>
<dbReference type="Pfam" id="PF02386">
    <property type="entry name" value="TrkH"/>
    <property type="match status" value="1"/>
</dbReference>
<comment type="caution">
    <text evidence="10">The sequence shown here is derived from an EMBL/GenBank/DDBJ whole genome shotgun (WGS) entry which is preliminary data.</text>
</comment>
<evidence type="ECO:0000256" key="7">
    <source>
        <dbReference type="ARBA" id="ARBA00023065"/>
    </source>
</evidence>
<proteinExistence type="inferred from homology"/>
<feature type="transmembrane region" description="Helical" evidence="9">
    <location>
        <begin position="62"/>
        <end position="85"/>
    </location>
</feature>
<keyword evidence="4" id="KW-1003">Cell membrane</keyword>
<evidence type="ECO:0000256" key="6">
    <source>
        <dbReference type="ARBA" id="ARBA00022989"/>
    </source>
</evidence>